<protein>
    <submittedName>
        <fullName evidence="1">Uncharacterized protein</fullName>
    </submittedName>
</protein>
<dbReference type="AlphaFoldDB" id="A0A6C0DXS8"/>
<sequence length="211" mass="24997">MLSHYQLVGIFHDVFGHPLRTEPYLDCFDKDPNIVPFRMSLIKEELDEYKQAQKENNIIEQADALCDAVYVIHGAGHCLGIKLDNQNIQNIMIYDFEEEIKNFELCYQNEIFLGMAISLNKLLNMVHSLAKQNGFHKFDEMFREVHRSNMSKVCTNMEDVNMSIAFYKKENRYKNPSYKIKNDYYVIYDAETSKILKNHKWETPNLKQFFL</sequence>
<dbReference type="Pfam" id="PF01503">
    <property type="entry name" value="PRA-PH"/>
    <property type="match status" value="1"/>
</dbReference>
<organism evidence="1">
    <name type="scientific">viral metagenome</name>
    <dbReference type="NCBI Taxonomy" id="1070528"/>
    <lineage>
        <taxon>unclassified sequences</taxon>
        <taxon>metagenomes</taxon>
        <taxon>organismal metagenomes</taxon>
    </lineage>
</organism>
<proteinExistence type="predicted"/>
<name>A0A6C0DXS8_9ZZZZ</name>
<dbReference type="CDD" id="cd11530">
    <property type="entry name" value="NTP-PPase_DR2231_like"/>
    <property type="match status" value="1"/>
</dbReference>
<dbReference type="InterPro" id="IPR023292">
    <property type="entry name" value="NTP_PyroPHydrolase-like_dom_sf"/>
</dbReference>
<dbReference type="InterPro" id="IPR033653">
    <property type="entry name" value="NTP-PPase_DR2231-like"/>
</dbReference>
<accession>A0A6C0DXS8</accession>
<evidence type="ECO:0000313" key="1">
    <source>
        <dbReference type="EMBL" id="QHT21544.1"/>
    </source>
</evidence>
<dbReference type="Gene3D" id="1.10.3420.10">
    <property type="entry name" value="putative ntp pyrophosphohydrolase like domain"/>
    <property type="match status" value="2"/>
</dbReference>
<reference evidence="1" key="1">
    <citation type="journal article" date="2020" name="Nature">
        <title>Giant virus diversity and host interactions through global metagenomics.</title>
        <authorList>
            <person name="Schulz F."/>
            <person name="Roux S."/>
            <person name="Paez-Espino D."/>
            <person name="Jungbluth S."/>
            <person name="Walsh D.A."/>
            <person name="Denef V.J."/>
            <person name="McMahon K.D."/>
            <person name="Konstantinidis K.T."/>
            <person name="Eloe-Fadrosh E.A."/>
            <person name="Kyrpides N.C."/>
            <person name="Woyke T."/>
        </authorList>
    </citation>
    <scope>NUCLEOTIDE SEQUENCE</scope>
    <source>
        <strain evidence="1">GVMAG-M-3300023179-103</strain>
    </source>
</reference>
<dbReference type="InterPro" id="IPR021130">
    <property type="entry name" value="PRib-ATP_PPHydrolase-like"/>
</dbReference>
<dbReference type="EMBL" id="MN739695">
    <property type="protein sequence ID" value="QHT21544.1"/>
    <property type="molecule type" value="Genomic_DNA"/>
</dbReference>